<dbReference type="InterPro" id="IPR011055">
    <property type="entry name" value="Dup_hybrid_motif"/>
</dbReference>
<feature type="domain" description="ARB-07466-like C-terminal" evidence="3">
    <location>
        <begin position="406"/>
        <end position="511"/>
    </location>
</feature>
<evidence type="ECO:0000313" key="6">
    <source>
        <dbReference type="Proteomes" id="UP000587211"/>
    </source>
</evidence>
<evidence type="ECO:0000259" key="3">
    <source>
        <dbReference type="Pfam" id="PF26571"/>
    </source>
</evidence>
<evidence type="ECO:0000313" key="5">
    <source>
        <dbReference type="EMBL" id="NYI38185.1"/>
    </source>
</evidence>
<dbReference type="Gene3D" id="2.70.70.10">
    <property type="entry name" value="Glucose Permease (Domain IIA)"/>
    <property type="match status" value="1"/>
</dbReference>
<evidence type="ECO:0000256" key="1">
    <source>
        <dbReference type="ARBA" id="ARBA00022729"/>
    </source>
</evidence>
<dbReference type="CDD" id="cd12797">
    <property type="entry name" value="M23_peptidase"/>
    <property type="match status" value="1"/>
</dbReference>
<dbReference type="Pfam" id="PF26571">
    <property type="entry name" value="VldE"/>
    <property type="match status" value="1"/>
</dbReference>
<keyword evidence="6" id="KW-1185">Reference proteome</keyword>
<keyword evidence="1" id="KW-0732">Signal</keyword>
<dbReference type="RefSeq" id="WP_179424661.1">
    <property type="nucleotide sequence ID" value="NZ_BAAAMP010000001.1"/>
</dbReference>
<dbReference type="AlphaFoldDB" id="A0A8I0FW09"/>
<proteinExistence type="predicted"/>
<keyword evidence="5" id="KW-0378">Hydrolase</keyword>
<gene>
    <name evidence="5" type="ORF">BJ975_001560</name>
    <name evidence="4" type="ORF">IDH50_11165</name>
</gene>
<reference evidence="5 6" key="1">
    <citation type="submission" date="2020-07" db="EMBL/GenBank/DDBJ databases">
        <title>Sequencing the genomes of 1000 actinobacteria strains.</title>
        <authorList>
            <person name="Klenk H.-P."/>
        </authorList>
    </citation>
    <scope>NUCLEOTIDE SEQUENCE [LARGE SCALE GENOMIC DNA]</scope>
    <source>
        <strain evidence="5 6">DSM 19087</strain>
    </source>
</reference>
<dbReference type="EMBL" id="JACBZN010000001">
    <property type="protein sequence ID" value="NYI38185.1"/>
    <property type="molecule type" value="Genomic_DNA"/>
</dbReference>
<dbReference type="PANTHER" id="PTHR21666">
    <property type="entry name" value="PEPTIDASE-RELATED"/>
    <property type="match status" value="1"/>
</dbReference>
<dbReference type="InterPro" id="IPR058593">
    <property type="entry name" value="ARB_07466-like_C"/>
</dbReference>
<dbReference type="SUPFAM" id="SSF51261">
    <property type="entry name" value="Duplicated hybrid motif"/>
    <property type="match status" value="1"/>
</dbReference>
<accession>A0A8I0FW09</accession>
<dbReference type="InterPro" id="IPR050570">
    <property type="entry name" value="Cell_wall_metabolism_enzyme"/>
</dbReference>
<comment type="caution">
    <text evidence="4">The sequence shown here is derived from an EMBL/GenBank/DDBJ whole genome shotgun (WGS) entry which is preliminary data.</text>
</comment>
<evidence type="ECO:0000313" key="4">
    <source>
        <dbReference type="EMBL" id="MBD1270793.1"/>
    </source>
</evidence>
<dbReference type="PANTHER" id="PTHR21666:SF289">
    <property type="entry name" value="L-ALA--D-GLU ENDOPEPTIDASE"/>
    <property type="match status" value="1"/>
</dbReference>
<dbReference type="Proteomes" id="UP000587211">
    <property type="component" value="Unassembled WGS sequence"/>
</dbReference>
<dbReference type="GO" id="GO:0004222">
    <property type="term" value="F:metalloendopeptidase activity"/>
    <property type="evidence" value="ECO:0007669"/>
    <property type="project" value="TreeGrafter"/>
</dbReference>
<evidence type="ECO:0000313" key="7">
    <source>
        <dbReference type="Proteomes" id="UP000659061"/>
    </source>
</evidence>
<dbReference type="Proteomes" id="UP000659061">
    <property type="component" value="Unassembled WGS sequence"/>
</dbReference>
<name>A0A8I0FW09_9ACTN</name>
<reference evidence="4" key="2">
    <citation type="submission" date="2020-09" db="EMBL/GenBank/DDBJ databases">
        <title>Novel species in genus Aeromicrobium.</title>
        <authorList>
            <person name="Zhang G."/>
        </authorList>
    </citation>
    <scope>NUCLEOTIDE SEQUENCE</scope>
    <source>
        <strain evidence="4">SSW1-57</strain>
    </source>
</reference>
<organism evidence="4 7">
    <name type="scientific">Aeromicrobium tamlense</name>
    <dbReference type="NCBI Taxonomy" id="375541"/>
    <lineage>
        <taxon>Bacteria</taxon>
        <taxon>Bacillati</taxon>
        <taxon>Actinomycetota</taxon>
        <taxon>Actinomycetes</taxon>
        <taxon>Propionibacteriales</taxon>
        <taxon>Nocardioidaceae</taxon>
        <taxon>Aeromicrobium</taxon>
    </lineage>
</organism>
<protein>
    <submittedName>
        <fullName evidence="4">M23 family metallopeptidase</fullName>
    </submittedName>
    <submittedName>
        <fullName evidence="5">Murein DD-endopeptidase MepM/ murein hydrolase activator NlpD</fullName>
    </submittedName>
</protein>
<feature type="domain" description="M23ase beta-sheet core" evidence="2">
    <location>
        <begin position="256"/>
        <end position="352"/>
    </location>
</feature>
<dbReference type="EMBL" id="JACWMT010000002">
    <property type="protein sequence ID" value="MBD1270793.1"/>
    <property type="molecule type" value="Genomic_DNA"/>
</dbReference>
<sequence>MRVLVVGALVSVLFGPAAVLLSVGLLVNPAAQASCLTGEPALRVGPVPDHLDARTADGTSVRLDRRQLTHAATLVQVGSRLDGVGRHGITIALMAALTESGLRMLANSRAHPDSMSFPHDGDGSDHDSLGLFQMRPSTGWGRVPKLMDPTYQARAFFGGPTGPNRGSPRGLLDIPGWKTMPTGAAAQAVEVSAYPDRYANWQPVATRIIAALTAANSAARSEPESSRVVFPLPRGSWIRTSGFGMRRHPITDVHKLHTGADYAAPAGTAILAAADGRVTFTGAAAGYGNLILIEHTVDGRRIATGYAHMYADGIHVRAGDLVTAGERIADVGVAGYSTGAHLHFEVRPGGSDAAPIDPEPWLAAGGASELTTDAPGTGTSCATQADDAASFDGASPGQLVDDPTTSGRITARTAHVLQQVKQRFPGSSWACWRPGNPRNNDHTAGRACDGTFGNAIGTRATGAALDAGWRTTNWLKANAERLGIEYLIWQGRIWSVSRAAEGWQPYDGGGTFDPRSVTGGHYDHLHVTVS</sequence>
<evidence type="ECO:0000259" key="2">
    <source>
        <dbReference type="Pfam" id="PF01551"/>
    </source>
</evidence>
<dbReference type="InterPro" id="IPR016047">
    <property type="entry name" value="M23ase_b-sheet_dom"/>
</dbReference>
<dbReference type="Pfam" id="PF01551">
    <property type="entry name" value="Peptidase_M23"/>
    <property type="match status" value="1"/>
</dbReference>